<dbReference type="Pfam" id="PF04205">
    <property type="entry name" value="FMN_bind"/>
    <property type="match status" value="2"/>
</dbReference>
<dbReference type="EC" id="1.3.99.33" evidence="4"/>
<protein>
    <recommendedName>
        <fullName evidence="5">Urocanate reductase</fullName>
        <ecNumber evidence="4">1.3.99.33</ecNumber>
    </recommendedName>
</protein>
<keyword evidence="8" id="KW-0560">Oxidoreductase</keyword>
<dbReference type="InterPro" id="IPR036188">
    <property type="entry name" value="FAD/NAD-bd_sf"/>
</dbReference>
<dbReference type="GO" id="GO:0010181">
    <property type="term" value="F:FMN binding"/>
    <property type="evidence" value="ECO:0007669"/>
    <property type="project" value="InterPro"/>
</dbReference>
<evidence type="ECO:0000256" key="6">
    <source>
        <dbReference type="ARBA" id="ARBA00022630"/>
    </source>
</evidence>
<evidence type="ECO:0000256" key="3">
    <source>
        <dbReference type="ARBA" id="ARBA00008040"/>
    </source>
</evidence>
<feature type="domain" description="FMN-binding" evidence="11">
    <location>
        <begin position="50"/>
        <end position="124"/>
    </location>
</feature>
<comment type="cofactor">
    <cofactor evidence="2">
        <name>FAD</name>
        <dbReference type="ChEBI" id="CHEBI:57692"/>
    </cofactor>
</comment>
<name>A0A8J6JBJ5_9FIRM</name>
<dbReference type="SMART" id="SM00900">
    <property type="entry name" value="FMN_bind"/>
    <property type="match status" value="2"/>
</dbReference>
<evidence type="ECO:0000313" key="13">
    <source>
        <dbReference type="Proteomes" id="UP000607645"/>
    </source>
</evidence>
<evidence type="ECO:0000256" key="10">
    <source>
        <dbReference type="SAM" id="SignalP"/>
    </source>
</evidence>
<dbReference type="EMBL" id="JACOPQ010000003">
    <property type="protein sequence ID" value="MBC5736411.1"/>
    <property type="molecule type" value="Genomic_DNA"/>
</dbReference>
<sequence length="795" mass="83492">MNTKKLGSLLLAGAMVLSLAACTPKEAEPTPTPSASAAPEVKTITKTAQGYGGEVSVTVTFTDGVITDVAAVGESETENIGGNALKELPGKIKEANSADVDGTSGATMTSNAIKSAVKAAIAEAKGESEPTAGAVAMKPGTYTATASGFSLLQPLEVKVTVSETAIEKIELGENAETYPFVTAAMEKIVPRMLDAQSVRVDAITGATGSSTGIKLATEAALKDALAAGGADESAIESFYTVPEKVGKQETIDTDILVVGMGGSGTAAAMSAAEAMYAANGGDASKVSVLAIDKAGKYGGTSCITADTMGINAPEYDATYHGGKDYVDAEAMKADWNNFTKGDAKQELLDLFFEESGPTIDWLISHGFDYGEGSPDGEGWEYGGPQRGFTPEDIFYCKFQYTGQGYGNWKKETGEMFDAIIADYEKLGGKYLLEVEGTELIYDKASNTVTGVKAVGYDGTEYTINAKAVITATGGFSNNAELQEQYLSNEYYPLQGAWNMYGMTQNDGKIFASALDIGAGTYNIGMPPMVHLQGAPITLHEYPVEIVGDENDVGFWSALPRRNSLNDFPNALASAAYALQVGMDGARFSNEAGTFQTWKSGPRYYTIWSDDYFQSVKENGLPGAGFGDDLTCQGGIDGGKPIPEVYDVIDLCIEKGIAYKADTLEELAEITGMDPATLTENVGRYNAAVAAGEDTEFGKSADYLTMSIANEGPYYAFVGASYIYSTVGGLDVNTDMQVLGSDNATPINGLYAVGTDSLGVLFSEQREYVTYGGAAQGWAYTSGRIAGKAAVEDLEG</sequence>
<feature type="signal peptide" evidence="10">
    <location>
        <begin position="1"/>
        <end position="20"/>
    </location>
</feature>
<evidence type="ECO:0000256" key="1">
    <source>
        <dbReference type="ARBA" id="ARBA00001917"/>
    </source>
</evidence>
<feature type="domain" description="FMN-binding" evidence="11">
    <location>
        <begin position="148"/>
        <end position="224"/>
    </location>
</feature>
<comment type="caution">
    <text evidence="12">The sequence shown here is derived from an EMBL/GenBank/DDBJ whole genome shotgun (WGS) entry which is preliminary data.</text>
</comment>
<keyword evidence="7" id="KW-0274">FAD</keyword>
<feature type="chain" id="PRO_5038776981" description="Urocanate reductase" evidence="10">
    <location>
        <begin position="21"/>
        <end position="795"/>
    </location>
</feature>
<dbReference type="Pfam" id="PF00890">
    <property type="entry name" value="FAD_binding_2"/>
    <property type="match status" value="1"/>
</dbReference>
<dbReference type="InterPro" id="IPR027477">
    <property type="entry name" value="Succ_DH/fumarate_Rdtase_cat_sf"/>
</dbReference>
<dbReference type="InterPro" id="IPR050315">
    <property type="entry name" value="FAD-oxidoreductase_2"/>
</dbReference>
<evidence type="ECO:0000313" key="12">
    <source>
        <dbReference type="EMBL" id="MBC5736411.1"/>
    </source>
</evidence>
<dbReference type="InterPro" id="IPR007329">
    <property type="entry name" value="FMN-bd"/>
</dbReference>
<dbReference type="Proteomes" id="UP000607645">
    <property type="component" value="Unassembled WGS sequence"/>
</dbReference>
<dbReference type="RefSeq" id="WP_186918715.1">
    <property type="nucleotide sequence ID" value="NZ_JACOPQ010000003.1"/>
</dbReference>
<evidence type="ECO:0000259" key="11">
    <source>
        <dbReference type="SMART" id="SM00900"/>
    </source>
</evidence>
<dbReference type="Gene3D" id="3.90.1010.20">
    <property type="match status" value="2"/>
</dbReference>
<dbReference type="Gene3D" id="3.50.50.60">
    <property type="entry name" value="FAD/NAD(P)-binding domain"/>
    <property type="match status" value="1"/>
</dbReference>
<keyword evidence="13" id="KW-1185">Reference proteome</keyword>
<evidence type="ECO:0000256" key="9">
    <source>
        <dbReference type="ARBA" id="ARBA00049922"/>
    </source>
</evidence>
<dbReference type="PROSITE" id="PS51257">
    <property type="entry name" value="PROKAR_LIPOPROTEIN"/>
    <property type="match status" value="1"/>
</dbReference>
<evidence type="ECO:0000256" key="7">
    <source>
        <dbReference type="ARBA" id="ARBA00022827"/>
    </source>
</evidence>
<keyword evidence="6" id="KW-0285">Flavoprotein</keyword>
<comment type="cofactor">
    <cofactor evidence="1">
        <name>FMN</name>
        <dbReference type="ChEBI" id="CHEBI:58210"/>
    </cofactor>
</comment>
<dbReference type="PANTHER" id="PTHR43400">
    <property type="entry name" value="FUMARATE REDUCTASE"/>
    <property type="match status" value="1"/>
</dbReference>
<dbReference type="GO" id="GO:0033765">
    <property type="term" value="F:steroid dehydrogenase activity, acting on the CH-CH group of donors"/>
    <property type="evidence" value="ECO:0007669"/>
    <property type="project" value="UniProtKB-ARBA"/>
</dbReference>
<dbReference type="GO" id="GO:0016020">
    <property type="term" value="C:membrane"/>
    <property type="evidence" value="ECO:0007669"/>
    <property type="project" value="InterPro"/>
</dbReference>
<dbReference type="InterPro" id="IPR003953">
    <property type="entry name" value="FAD-dep_OxRdtase_2_FAD-bd"/>
</dbReference>
<dbReference type="PANTHER" id="PTHR43400:SF7">
    <property type="entry name" value="FAD-DEPENDENT OXIDOREDUCTASE 2 FAD BINDING DOMAIN-CONTAINING PROTEIN"/>
    <property type="match status" value="1"/>
</dbReference>
<comment type="similarity">
    <text evidence="3">Belongs to the FAD-dependent oxidoreductase 2 family. FRD/SDH subfamily.</text>
</comment>
<dbReference type="AlphaFoldDB" id="A0A8J6JBJ5"/>
<accession>A0A8J6JBJ5</accession>
<gene>
    <name evidence="12" type="ORF">H8S62_05250</name>
</gene>
<evidence type="ECO:0000256" key="4">
    <source>
        <dbReference type="ARBA" id="ARBA00013137"/>
    </source>
</evidence>
<dbReference type="SUPFAM" id="SSF56425">
    <property type="entry name" value="Succinate dehydrogenase/fumarate reductase flavoprotein, catalytic domain"/>
    <property type="match status" value="1"/>
</dbReference>
<reference evidence="12" key="1">
    <citation type="submission" date="2020-08" db="EMBL/GenBank/DDBJ databases">
        <title>Genome public.</title>
        <authorList>
            <person name="Liu C."/>
            <person name="Sun Q."/>
        </authorList>
    </citation>
    <scope>NUCLEOTIDE SEQUENCE</scope>
    <source>
        <strain evidence="12">NSJ-52</strain>
    </source>
</reference>
<dbReference type="Gene3D" id="3.90.700.10">
    <property type="entry name" value="Succinate dehydrogenase/fumarate reductase flavoprotein, catalytic domain"/>
    <property type="match status" value="1"/>
</dbReference>
<organism evidence="12 13">
    <name type="scientific">Lawsonibacter faecis</name>
    <dbReference type="NCBI Taxonomy" id="2763052"/>
    <lineage>
        <taxon>Bacteria</taxon>
        <taxon>Bacillati</taxon>
        <taxon>Bacillota</taxon>
        <taxon>Clostridia</taxon>
        <taxon>Eubacteriales</taxon>
        <taxon>Oscillospiraceae</taxon>
        <taxon>Lawsonibacter</taxon>
    </lineage>
</organism>
<evidence type="ECO:0000256" key="8">
    <source>
        <dbReference type="ARBA" id="ARBA00023002"/>
    </source>
</evidence>
<proteinExistence type="inferred from homology"/>
<keyword evidence="10" id="KW-0732">Signal</keyword>
<dbReference type="SUPFAM" id="SSF51905">
    <property type="entry name" value="FAD/NAD(P)-binding domain"/>
    <property type="match status" value="1"/>
</dbReference>
<evidence type="ECO:0000256" key="2">
    <source>
        <dbReference type="ARBA" id="ARBA00001974"/>
    </source>
</evidence>
<comment type="catalytic activity">
    <reaction evidence="9">
        <text>dihydrourocanate + A = urocanate + AH2</text>
        <dbReference type="Rhea" id="RHEA:36059"/>
        <dbReference type="ChEBI" id="CHEBI:13193"/>
        <dbReference type="ChEBI" id="CHEBI:17499"/>
        <dbReference type="ChEBI" id="CHEBI:27247"/>
        <dbReference type="ChEBI" id="CHEBI:72991"/>
        <dbReference type="EC" id="1.3.99.33"/>
    </reaction>
</comment>
<evidence type="ECO:0000256" key="5">
    <source>
        <dbReference type="ARBA" id="ARBA00015872"/>
    </source>
</evidence>